<dbReference type="GeneID" id="29980302"/>
<dbReference type="PANTHER" id="PTHR47785">
    <property type="entry name" value="ZN(II)2CYS6 TRANSCRIPTION FACTOR (EUROFUNG)-RELATED-RELATED"/>
    <property type="match status" value="1"/>
</dbReference>
<dbReference type="AlphaFoldDB" id="A0A2P4ZX68"/>
<sequence>MSSIVYARRSLEAEWYLSSSSESNSGVIDLLHDILTRLPPAQKHEEETSHSTPASSLAFTAVDHVIEWPIFGTNRSGHWAPFCLLATAQGQNFNHKAAPATGLLQLDWDEIPSLLTKFLRMAHIMNPILDCPTLMKYGRAVVELGPQWDSRTCLVLVAAALGAIASPFSPFADTVESLSSSSSRQDGNALRQKAESYYEYARRRFGLLGIDLTSCHCYFLSGVYLLWTLRPIEAWQAFSQATSLYTLYLKILAARRLTHIRDTTDGEMVPDEHECHENLKQCLEQRLYWSCIKSENDMFSEVELPRSALHAVDFPYQFPSPPTPKDVGGLDDRQYFDASTSSSATASSVSSNTVDIQDFKETHENSWFNYLSEISLSKLSVSVDQAFYSAPASAWMSMNVPGMINTAHDFERQIEQWQEALPRAISCFSQPPNLSAISEFQLAAWLRSANIKLRVYRPFLYLLAHAQDQDWSMNGSLRQLAERAVLLSLDPLFNIGLRHRHAGAWLRCRETTCRALIIICAERIGLLRSMELEQYAQESLKICIAHLRYWEAEAEDVRLARQALEMMI</sequence>
<keyword evidence="2" id="KW-1185">Reference proteome</keyword>
<dbReference type="CDD" id="cd12148">
    <property type="entry name" value="fungal_TF_MHR"/>
    <property type="match status" value="1"/>
</dbReference>
<reference evidence="1 2" key="1">
    <citation type="journal article" date="2016" name="Genome Announc.">
        <title>Draft Whole-Genome Sequence of Trichoderma gamsii T6085, a Promising Biocontrol Agent of Fusarium Head Blight on Wheat.</title>
        <authorList>
            <person name="Baroncelli R."/>
            <person name="Zapparata A."/>
            <person name="Piaggeschi G."/>
            <person name="Sarrocco S."/>
            <person name="Vannacci G."/>
        </authorList>
    </citation>
    <scope>NUCLEOTIDE SEQUENCE [LARGE SCALE GENOMIC DNA]</scope>
    <source>
        <strain evidence="1 2">T6085</strain>
    </source>
</reference>
<dbReference type="InterPro" id="IPR053181">
    <property type="entry name" value="EcdB-like_regulator"/>
</dbReference>
<organism evidence="1 2">
    <name type="scientific">Trichoderma gamsii</name>
    <dbReference type="NCBI Taxonomy" id="398673"/>
    <lineage>
        <taxon>Eukaryota</taxon>
        <taxon>Fungi</taxon>
        <taxon>Dikarya</taxon>
        <taxon>Ascomycota</taxon>
        <taxon>Pezizomycotina</taxon>
        <taxon>Sordariomycetes</taxon>
        <taxon>Hypocreomycetidae</taxon>
        <taxon>Hypocreales</taxon>
        <taxon>Hypocreaceae</taxon>
        <taxon>Trichoderma</taxon>
    </lineage>
</organism>
<evidence type="ECO:0000313" key="1">
    <source>
        <dbReference type="EMBL" id="PON28876.1"/>
    </source>
</evidence>
<comment type="caution">
    <text evidence="1">The sequence shown here is derived from an EMBL/GenBank/DDBJ whole genome shotgun (WGS) entry which is preliminary data.</text>
</comment>
<dbReference type="EMBL" id="JPDN02000005">
    <property type="protein sequence ID" value="PON28876.1"/>
    <property type="molecule type" value="Genomic_DNA"/>
</dbReference>
<gene>
    <name evidence="1" type="ORF">TGAM01_v201984</name>
</gene>
<dbReference type="PANTHER" id="PTHR47785:SF5">
    <property type="entry name" value="ZN(II)2CYS6 TRANSCRIPTION FACTOR (EUROFUNG)"/>
    <property type="match status" value="1"/>
</dbReference>
<accession>A0A2P4ZX68</accession>
<dbReference type="STRING" id="398673.A0A2P4ZX68"/>
<dbReference type="RefSeq" id="XP_024406296.1">
    <property type="nucleotide sequence ID" value="XM_024548893.1"/>
</dbReference>
<protein>
    <submittedName>
        <fullName evidence="1">Vegetative cell wall protein gp1</fullName>
    </submittedName>
</protein>
<evidence type="ECO:0000313" key="2">
    <source>
        <dbReference type="Proteomes" id="UP000054821"/>
    </source>
</evidence>
<dbReference type="Proteomes" id="UP000054821">
    <property type="component" value="Unassembled WGS sequence"/>
</dbReference>
<proteinExistence type="predicted"/>
<name>A0A2P4ZX68_9HYPO</name>